<accession>A0A0J7Y874</accession>
<evidence type="ECO:0008006" key="3">
    <source>
        <dbReference type="Google" id="ProtNLM"/>
    </source>
</evidence>
<dbReference type="PATRIC" id="fig|1114963.3.peg.498"/>
<dbReference type="Proteomes" id="UP000052268">
    <property type="component" value="Unassembled WGS sequence"/>
</dbReference>
<proteinExistence type="predicted"/>
<protein>
    <recommendedName>
        <fullName evidence="3">DUF551 domain-containing protein</fullName>
    </recommendedName>
</protein>
<name>A0A0J7Y874_9SPHN</name>
<sequence length="78" mass="8523">MDSAPKDGSYILAIVAENDSRHLGYMAGRMFVIRHEGRLDDYDLGWAVFPGFGGAPDRYFRCWQPAPPPPPAVVGEGG</sequence>
<organism evidence="1 2">
    <name type="scientific">Novosphingobium barchaimii LL02</name>
    <dbReference type="NCBI Taxonomy" id="1114963"/>
    <lineage>
        <taxon>Bacteria</taxon>
        <taxon>Pseudomonadati</taxon>
        <taxon>Pseudomonadota</taxon>
        <taxon>Alphaproteobacteria</taxon>
        <taxon>Sphingomonadales</taxon>
        <taxon>Sphingomonadaceae</taxon>
        <taxon>Novosphingobium</taxon>
    </lineage>
</organism>
<reference evidence="1 2" key="1">
    <citation type="journal article" date="2015" name="G3 (Bethesda)">
        <title>Insights into Ongoing Evolution of the Hexachlorocyclohexane Catabolic Pathway from Comparative Genomics of Ten Sphingomonadaceae Strains.</title>
        <authorList>
            <person name="Pearce S.L."/>
            <person name="Oakeshott J.G."/>
            <person name="Pandey G."/>
        </authorList>
    </citation>
    <scope>NUCLEOTIDE SEQUENCE [LARGE SCALE GENOMIC DNA]</scope>
    <source>
        <strain evidence="1 2">LL02</strain>
    </source>
</reference>
<dbReference type="EMBL" id="JACU01000002">
    <property type="protein sequence ID" value="KMS60011.1"/>
    <property type="molecule type" value="Genomic_DNA"/>
</dbReference>
<comment type="caution">
    <text evidence="1">The sequence shown here is derived from an EMBL/GenBank/DDBJ whole genome shotgun (WGS) entry which is preliminary data.</text>
</comment>
<gene>
    <name evidence="1" type="ORF">V474_07990</name>
</gene>
<dbReference type="AlphaFoldDB" id="A0A0J7Y874"/>
<evidence type="ECO:0000313" key="2">
    <source>
        <dbReference type="Proteomes" id="UP000052268"/>
    </source>
</evidence>
<evidence type="ECO:0000313" key="1">
    <source>
        <dbReference type="EMBL" id="KMS60011.1"/>
    </source>
</evidence>
<keyword evidence="2" id="KW-1185">Reference proteome</keyword>